<dbReference type="Proteomes" id="UP000433483">
    <property type="component" value="Unassembled WGS sequence"/>
</dbReference>
<evidence type="ECO:0000313" key="1">
    <source>
        <dbReference type="EMBL" id="KAE8929322.1"/>
    </source>
</evidence>
<evidence type="ECO:0000313" key="7">
    <source>
        <dbReference type="Proteomes" id="UP000437068"/>
    </source>
</evidence>
<dbReference type="PROSITE" id="PS51257">
    <property type="entry name" value="PROKAR_LIPOPROTEIN"/>
    <property type="match status" value="1"/>
</dbReference>
<evidence type="ECO:0000313" key="2">
    <source>
        <dbReference type="EMBL" id="KAE9189532.1"/>
    </source>
</evidence>
<evidence type="ECO:0000313" key="4">
    <source>
        <dbReference type="EMBL" id="KAE9293293.1"/>
    </source>
</evidence>
<gene>
    <name evidence="4" type="ORF">PF001_g18323</name>
    <name evidence="3" type="ORF">PF004_g15818</name>
    <name evidence="2" type="ORF">PF005_g19604</name>
    <name evidence="1" type="ORF">PF009_g20556</name>
</gene>
<evidence type="ECO:0000313" key="5">
    <source>
        <dbReference type="Proteomes" id="UP000429523"/>
    </source>
</evidence>
<accession>A0A6A4CLY3</accession>
<dbReference type="AlphaFoldDB" id="A0A6A4CLY3"/>
<reference evidence="5 6" key="1">
    <citation type="submission" date="2018-08" db="EMBL/GenBank/DDBJ databases">
        <title>Genomic investigation of the strawberry pathogen Phytophthora fragariae indicates pathogenicity is determined by transcriptional variation in three key races.</title>
        <authorList>
            <person name="Adams T.M."/>
            <person name="Armitage A.D."/>
            <person name="Sobczyk M.K."/>
            <person name="Bates H.J."/>
            <person name="Dunwell J.M."/>
            <person name="Nellist C.F."/>
            <person name="Harrison R.J."/>
        </authorList>
    </citation>
    <scope>NUCLEOTIDE SEQUENCE [LARGE SCALE GENOMIC DNA]</scope>
    <source>
        <strain evidence="4 7">A4</strain>
        <strain evidence="3 8">BC-23</strain>
        <strain evidence="2 6">NOV-27</strain>
        <strain evidence="1 5">NOV-9</strain>
    </source>
</reference>
<keyword evidence="6" id="KW-1185">Reference proteome</keyword>
<evidence type="ECO:0000313" key="6">
    <source>
        <dbReference type="Proteomes" id="UP000433483"/>
    </source>
</evidence>
<name>A0A6A4CLY3_9STRA</name>
<proteinExistence type="predicted"/>
<dbReference type="Proteomes" id="UP000429523">
    <property type="component" value="Unassembled WGS sequence"/>
</dbReference>
<evidence type="ECO:0000313" key="3">
    <source>
        <dbReference type="EMBL" id="KAE9211777.1"/>
    </source>
</evidence>
<dbReference type="Proteomes" id="UP000437068">
    <property type="component" value="Unassembled WGS sequence"/>
</dbReference>
<dbReference type="Proteomes" id="UP000476176">
    <property type="component" value="Unassembled WGS sequence"/>
</dbReference>
<dbReference type="EMBL" id="QXGE01001389">
    <property type="protein sequence ID" value="KAE9293293.1"/>
    <property type="molecule type" value="Genomic_DNA"/>
</dbReference>
<organism evidence="4 7">
    <name type="scientific">Phytophthora fragariae</name>
    <dbReference type="NCBI Taxonomy" id="53985"/>
    <lineage>
        <taxon>Eukaryota</taxon>
        <taxon>Sar</taxon>
        <taxon>Stramenopiles</taxon>
        <taxon>Oomycota</taxon>
        <taxon>Peronosporomycetes</taxon>
        <taxon>Peronosporales</taxon>
        <taxon>Peronosporaceae</taxon>
        <taxon>Phytophthora</taxon>
    </lineage>
</organism>
<protein>
    <submittedName>
        <fullName evidence="4">Uncharacterized protein</fullName>
    </submittedName>
</protein>
<evidence type="ECO:0000313" key="8">
    <source>
        <dbReference type="Proteomes" id="UP000476176"/>
    </source>
</evidence>
<dbReference type="EMBL" id="QXGC01001082">
    <property type="protein sequence ID" value="KAE9211777.1"/>
    <property type="molecule type" value="Genomic_DNA"/>
</dbReference>
<dbReference type="EMBL" id="QXGB01001514">
    <property type="protein sequence ID" value="KAE9189532.1"/>
    <property type="molecule type" value="Genomic_DNA"/>
</dbReference>
<dbReference type="EMBL" id="QXGF01001539">
    <property type="protein sequence ID" value="KAE8929322.1"/>
    <property type="molecule type" value="Genomic_DNA"/>
</dbReference>
<sequence length="226" mass="23298">MGTRLAGLATAAAGASGPAATSVAACAPRPSSTRSIASRSSAFVRRCVPGAVSEAVGVGATDTNSAISATVDVAADSLANAAAVSGAGSVQVTGSDDSAAVDDTVAVLARFVGLLLEEVLLGRLLFLDMMMCPLSECQMFSFACHGDTVTRYITVWHLVANLTPINTMPSVPPRDDKCGVPWHGMVRSGPQSTFNQYSCHLAIGGSMVKRNIATVSWNITPMYICK</sequence>
<comment type="caution">
    <text evidence="4">The sequence shown here is derived from an EMBL/GenBank/DDBJ whole genome shotgun (WGS) entry which is preliminary data.</text>
</comment>
<dbReference type="OrthoDB" id="146547at2759"/>